<accession>A0A645JD92</accession>
<evidence type="ECO:0000313" key="2">
    <source>
        <dbReference type="EMBL" id="MPN61142.1"/>
    </source>
</evidence>
<sequence>MRRKEEALRRIGVIRQGEKFLDRIDFPVPERAFGLMVRPGDHQRKIAFPEHGRSEHLVSPSNALLRQRNDVLLDDAQHPVENSSRRHIPPPPVSVATRSGVARSRIPAALSNPEIWASTRPIRAEPLTDRPANRPTRNRTCPGPCIPVRRL</sequence>
<dbReference type="AlphaFoldDB" id="A0A645JD92"/>
<reference evidence="2" key="1">
    <citation type="submission" date="2019-08" db="EMBL/GenBank/DDBJ databases">
        <authorList>
            <person name="Kucharzyk K."/>
            <person name="Murdoch R.W."/>
            <person name="Higgins S."/>
            <person name="Loffler F."/>
        </authorList>
    </citation>
    <scope>NUCLEOTIDE SEQUENCE</scope>
</reference>
<organism evidence="2">
    <name type="scientific">bioreactor metagenome</name>
    <dbReference type="NCBI Taxonomy" id="1076179"/>
    <lineage>
        <taxon>unclassified sequences</taxon>
        <taxon>metagenomes</taxon>
        <taxon>ecological metagenomes</taxon>
    </lineage>
</organism>
<evidence type="ECO:0000256" key="1">
    <source>
        <dbReference type="SAM" id="MobiDB-lite"/>
    </source>
</evidence>
<name>A0A645JD92_9ZZZZ</name>
<protein>
    <submittedName>
        <fullName evidence="2">Uncharacterized protein</fullName>
    </submittedName>
</protein>
<comment type="caution">
    <text evidence="2">The sequence shown here is derived from an EMBL/GenBank/DDBJ whole genome shotgun (WGS) entry which is preliminary data.</text>
</comment>
<feature type="compositionally biased region" description="Basic and acidic residues" evidence="1">
    <location>
        <begin position="122"/>
        <end position="132"/>
    </location>
</feature>
<gene>
    <name evidence="2" type="ORF">SDC9_208876</name>
</gene>
<feature type="region of interest" description="Disordered" evidence="1">
    <location>
        <begin position="79"/>
        <end position="99"/>
    </location>
</feature>
<proteinExistence type="predicted"/>
<dbReference type="EMBL" id="VSSQ01137342">
    <property type="protein sequence ID" value="MPN61142.1"/>
    <property type="molecule type" value="Genomic_DNA"/>
</dbReference>
<feature type="region of interest" description="Disordered" evidence="1">
    <location>
        <begin position="121"/>
        <end position="151"/>
    </location>
</feature>